<evidence type="ECO:0000313" key="2">
    <source>
        <dbReference type="Proteomes" id="UP001281147"/>
    </source>
</evidence>
<dbReference type="EMBL" id="JAUTXU010000144">
    <property type="protein sequence ID" value="KAK3704013.1"/>
    <property type="molecule type" value="Genomic_DNA"/>
</dbReference>
<organism evidence="1 2">
    <name type="scientific">Vermiconidia calcicola</name>
    <dbReference type="NCBI Taxonomy" id="1690605"/>
    <lineage>
        <taxon>Eukaryota</taxon>
        <taxon>Fungi</taxon>
        <taxon>Dikarya</taxon>
        <taxon>Ascomycota</taxon>
        <taxon>Pezizomycotina</taxon>
        <taxon>Dothideomycetes</taxon>
        <taxon>Dothideomycetidae</taxon>
        <taxon>Mycosphaerellales</taxon>
        <taxon>Extremaceae</taxon>
        <taxon>Vermiconidia</taxon>
    </lineage>
</organism>
<accession>A0ACC3MVS4</accession>
<reference evidence="1" key="1">
    <citation type="submission" date="2023-07" db="EMBL/GenBank/DDBJ databases">
        <title>Black Yeasts Isolated from many extreme environments.</title>
        <authorList>
            <person name="Coleine C."/>
            <person name="Stajich J.E."/>
            <person name="Selbmann L."/>
        </authorList>
    </citation>
    <scope>NUCLEOTIDE SEQUENCE</scope>
    <source>
        <strain evidence="1">CCFEE 5714</strain>
    </source>
</reference>
<protein>
    <submittedName>
        <fullName evidence="1">Uncharacterized protein</fullName>
    </submittedName>
</protein>
<proteinExistence type="predicted"/>
<keyword evidence="2" id="KW-1185">Reference proteome</keyword>
<gene>
    <name evidence="1" type="ORF">LTR37_014116</name>
</gene>
<evidence type="ECO:0000313" key="1">
    <source>
        <dbReference type="EMBL" id="KAK3704013.1"/>
    </source>
</evidence>
<dbReference type="Proteomes" id="UP001281147">
    <property type="component" value="Unassembled WGS sequence"/>
</dbReference>
<name>A0ACC3MVS4_9PEZI</name>
<comment type="caution">
    <text evidence="1">The sequence shown here is derived from an EMBL/GenBank/DDBJ whole genome shotgun (WGS) entry which is preliminary data.</text>
</comment>
<sequence>MGLINPVTALLALALPAFSSGYDDQSIGISADLSVFAAGVDQVFEDGGEAVGGGEVEGGAGFVVDVELADDALDEQGVAIVNSSQPCGSDCVHRILYRTAYSSAASGVTEVLTACEAIDWCANDNKDWYPDAVNSTVSATAGHAIGAVSVDFHSCGDACLLSSLATIGQTSAVSAMRWAESLMNADMGQCVNQTRIQKLWQTIWYLGQQRPAVVDQEVLANAMAASPSNVSIHPEQHSSGDKGLMIGLPFLASAVLAPFAAHAVCATDAVLCESKTVEYLRRIFSAAKEVLPKASWLRYLIGSAAAEAATQALSGEGSITESAIPDALRNTFEDWIDPIKLKSSLSKGSLQLAEPEDAAEGLETGEGAAPGEGAVPGEGATSDEGATPGPQDIDPTPQDTEAAPKSKPGDMFRSERFNPRTGRLEQRTLHRISMEEAKEQAMTIVSEKVESMIRIGYEPYHILTPKGKVMRYIGKEPKLKNWKTVVWHRPEEVERLEGEWERQGSRYVRMNAGEPALNSMGEPLVASENGVMLTLEPKPGTVRFDDEAIDYQEFDDEGTPDSIIEYSADNRAVKIPGSAAAPVPAPLPVPPGIRPPEISPPDLDTSYEWDDDENFGDDDDAVYEPDDSHQQQATQPVEPDRPQETMHSQTTYHEDPKSTPKDQPPPTTITLPIFTTLHTTRTKHTTTTDASTMPLTSAEAAPTEIPDLPQHCVGDGEALRLLDKHERKECDEQLRGMAREDQVTWTRAILPPRCYPEDPWVIPEFDQEEFIDCTAAVRAFNDDERHVWAAGMLPQDCPYTEDEIDDWELDHDTKKDCKKLRKKLNHSAFPPWYSTSPLVNRPILDSALCVIWPFKCLLQGL</sequence>